<keyword evidence="4 7" id="KW-0812">Transmembrane</keyword>
<evidence type="ECO:0000256" key="6">
    <source>
        <dbReference type="ARBA" id="ARBA00023136"/>
    </source>
</evidence>
<accession>A0ABD4Z4J3</accession>
<dbReference type="EMBL" id="JASNVW010000001">
    <property type="protein sequence ID" value="MDK6028231.1"/>
    <property type="molecule type" value="Genomic_DNA"/>
</dbReference>
<organism evidence="9 10">
    <name type="scientific">Ignisphaera cupida</name>
    <dbReference type="NCBI Taxonomy" id="3050454"/>
    <lineage>
        <taxon>Archaea</taxon>
        <taxon>Thermoproteota</taxon>
        <taxon>Thermoprotei</taxon>
        <taxon>Desulfurococcales</taxon>
        <taxon>Desulfurococcaceae</taxon>
        <taxon>Ignisphaera</taxon>
    </lineage>
</organism>
<keyword evidence="10" id="KW-1185">Reference proteome</keyword>
<feature type="transmembrane region" description="Helical" evidence="7">
    <location>
        <begin position="130"/>
        <end position="147"/>
    </location>
</feature>
<evidence type="ECO:0000313" key="10">
    <source>
        <dbReference type="Proteomes" id="UP001529235"/>
    </source>
</evidence>
<comment type="caution">
    <text evidence="9">The sequence shown here is derived from an EMBL/GenBank/DDBJ whole genome shotgun (WGS) entry which is preliminary data.</text>
</comment>
<dbReference type="InterPro" id="IPR050366">
    <property type="entry name" value="BP-dependent_transpt_permease"/>
</dbReference>
<dbReference type="CDD" id="cd06261">
    <property type="entry name" value="TM_PBP2"/>
    <property type="match status" value="1"/>
</dbReference>
<dbReference type="InterPro" id="IPR035906">
    <property type="entry name" value="MetI-like_sf"/>
</dbReference>
<dbReference type="AlphaFoldDB" id="A0ABD4Z4J3"/>
<sequence>MNIWTKISIVVLVVEAFLAAFPQLFSHYSPTTIDLTNRLAPPSIAHFLGTDTLGRDVFIRLLYAIRYSFTVASFSLVLSLSIGLLMGSLSAIVGGFADSMLSTLFNILYIIPGFFIAIALSILIGSGLTTTSIVIGLSLAPIFYRLCRSAAKEILTQPYIEAAKALGASTNWIIFRYVGKELFYIALTTAIFLLSDAIAFEASLSILGLGVQPPTPTLGNMIAEYKEYVFTSPHLLIYPVMVIATTIASLNTLANEVGRKLNVLMKNSLL</sequence>
<dbReference type="RefSeq" id="WP_285273199.1">
    <property type="nucleotide sequence ID" value="NZ_JASNVW010000001.1"/>
</dbReference>
<keyword evidence="3" id="KW-1003">Cell membrane</keyword>
<comment type="subcellular location">
    <subcellularLocation>
        <location evidence="1 7">Cell membrane</location>
        <topology evidence="1 7">Multi-pass membrane protein</topology>
    </subcellularLocation>
</comment>
<evidence type="ECO:0000313" key="9">
    <source>
        <dbReference type="EMBL" id="MDK6028231.1"/>
    </source>
</evidence>
<evidence type="ECO:0000256" key="4">
    <source>
        <dbReference type="ARBA" id="ARBA00022692"/>
    </source>
</evidence>
<reference evidence="9 10" key="1">
    <citation type="submission" date="2023-05" db="EMBL/GenBank/DDBJ databases">
        <title>A new hyperthermophilic archaea 'Ignisphaera cupida' sp. nov. and description of the family 'Ignisphaeraceae' fam. nov.</title>
        <authorList>
            <person name="Podosokorskaya O.A."/>
            <person name="Elcheninov A.G."/>
            <person name="Klukina A."/>
            <person name="Merkel A.Y."/>
        </authorList>
    </citation>
    <scope>NUCLEOTIDE SEQUENCE [LARGE SCALE GENOMIC DNA]</scope>
    <source>
        <strain evidence="9 10">4213-co</strain>
    </source>
</reference>
<evidence type="ECO:0000256" key="5">
    <source>
        <dbReference type="ARBA" id="ARBA00022989"/>
    </source>
</evidence>
<dbReference type="Gene3D" id="1.10.3720.10">
    <property type="entry name" value="MetI-like"/>
    <property type="match status" value="1"/>
</dbReference>
<feature type="domain" description="ABC transmembrane type-1" evidence="8">
    <location>
        <begin position="65"/>
        <end position="254"/>
    </location>
</feature>
<feature type="transmembrane region" description="Helical" evidence="7">
    <location>
        <begin position="182"/>
        <end position="211"/>
    </location>
</feature>
<feature type="transmembrane region" description="Helical" evidence="7">
    <location>
        <begin position="7"/>
        <end position="25"/>
    </location>
</feature>
<evidence type="ECO:0000256" key="1">
    <source>
        <dbReference type="ARBA" id="ARBA00004651"/>
    </source>
</evidence>
<dbReference type="Pfam" id="PF00528">
    <property type="entry name" value="BPD_transp_1"/>
    <property type="match status" value="1"/>
</dbReference>
<dbReference type="InterPro" id="IPR000515">
    <property type="entry name" value="MetI-like"/>
</dbReference>
<evidence type="ECO:0000256" key="3">
    <source>
        <dbReference type="ARBA" id="ARBA00022475"/>
    </source>
</evidence>
<dbReference type="SUPFAM" id="SSF161098">
    <property type="entry name" value="MetI-like"/>
    <property type="match status" value="1"/>
</dbReference>
<protein>
    <submittedName>
        <fullName evidence="9">ABC transporter permease</fullName>
    </submittedName>
</protein>
<feature type="transmembrane region" description="Helical" evidence="7">
    <location>
        <begin position="71"/>
        <end position="97"/>
    </location>
</feature>
<gene>
    <name evidence="9" type="ORF">QPL79_02475</name>
</gene>
<name>A0ABD4Z4J3_9CREN</name>
<evidence type="ECO:0000256" key="2">
    <source>
        <dbReference type="ARBA" id="ARBA00022448"/>
    </source>
</evidence>
<evidence type="ECO:0000259" key="8">
    <source>
        <dbReference type="PROSITE" id="PS50928"/>
    </source>
</evidence>
<dbReference type="PROSITE" id="PS50928">
    <property type="entry name" value="ABC_TM1"/>
    <property type="match status" value="1"/>
</dbReference>
<evidence type="ECO:0000256" key="7">
    <source>
        <dbReference type="RuleBase" id="RU363032"/>
    </source>
</evidence>
<feature type="transmembrane region" description="Helical" evidence="7">
    <location>
        <begin position="235"/>
        <end position="254"/>
    </location>
</feature>
<feature type="transmembrane region" description="Helical" evidence="7">
    <location>
        <begin position="104"/>
        <end position="124"/>
    </location>
</feature>
<keyword evidence="6 7" id="KW-0472">Membrane</keyword>
<dbReference type="Proteomes" id="UP001529235">
    <property type="component" value="Unassembled WGS sequence"/>
</dbReference>
<dbReference type="GO" id="GO:0005886">
    <property type="term" value="C:plasma membrane"/>
    <property type="evidence" value="ECO:0007669"/>
    <property type="project" value="UniProtKB-SubCell"/>
</dbReference>
<dbReference type="PANTHER" id="PTHR43386:SF25">
    <property type="entry name" value="PEPTIDE ABC TRANSPORTER PERMEASE PROTEIN"/>
    <property type="match status" value="1"/>
</dbReference>
<keyword evidence="5 7" id="KW-1133">Transmembrane helix</keyword>
<proteinExistence type="inferred from homology"/>
<keyword evidence="2 7" id="KW-0813">Transport</keyword>
<comment type="similarity">
    <text evidence="7">Belongs to the binding-protein-dependent transport system permease family.</text>
</comment>
<dbReference type="PANTHER" id="PTHR43386">
    <property type="entry name" value="OLIGOPEPTIDE TRANSPORT SYSTEM PERMEASE PROTEIN APPC"/>
    <property type="match status" value="1"/>
</dbReference>